<dbReference type="KEGG" id="sre:PTSG_04865"/>
<keyword evidence="7" id="KW-0227">DNA damage</keyword>
<evidence type="ECO:0000256" key="8">
    <source>
        <dbReference type="ARBA" id="ARBA00022801"/>
    </source>
</evidence>
<dbReference type="GO" id="GO:0046872">
    <property type="term" value="F:metal ion binding"/>
    <property type="evidence" value="ECO:0007669"/>
    <property type="project" value="UniProtKB-KW"/>
</dbReference>
<feature type="domain" description="Rad50/SbcC-type AAA" evidence="16">
    <location>
        <begin position="6"/>
        <end position="45"/>
    </location>
</feature>
<evidence type="ECO:0000256" key="1">
    <source>
        <dbReference type="ARBA" id="ARBA00001947"/>
    </source>
</evidence>
<dbReference type="GO" id="GO:0051880">
    <property type="term" value="F:G-quadruplex DNA binding"/>
    <property type="evidence" value="ECO:0007669"/>
    <property type="project" value="TreeGrafter"/>
</dbReference>
<comment type="cofactor">
    <cofactor evidence="1">
        <name>Zn(2+)</name>
        <dbReference type="ChEBI" id="CHEBI:29105"/>
    </cofactor>
</comment>
<name>F2U8V0_SALR5</name>
<dbReference type="OMA" id="NIIFCHQ"/>
<evidence type="ECO:0000313" key="17">
    <source>
        <dbReference type="EMBL" id="EGD73153.1"/>
    </source>
</evidence>
<dbReference type="eggNOG" id="KOG0962">
    <property type="taxonomic scope" value="Eukaryota"/>
</dbReference>
<evidence type="ECO:0000256" key="10">
    <source>
        <dbReference type="ARBA" id="ARBA00023054"/>
    </source>
</evidence>
<evidence type="ECO:0000256" key="9">
    <source>
        <dbReference type="ARBA" id="ARBA00022833"/>
    </source>
</evidence>
<dbReference type="GO" id="GO:0006302">
    <property type="term" value="P:double-strand break repair"/>
    <property type="evidence" value="ECO:0007669"/>
    <property type="project" value="InterPro"/>
</dbReference>
<evidence type="ECO:0000256" key="15">
    <source>
        <dbReference type="SAM" id="MobiDB-lite"/>
    </source>
</evidence>
<dbReference type="GO" id="GO:0016887">
    <property type="term" value="F:ATP hydrolysis activity"/>
    <property type="evidence" value="ECO:0007669"/>
    <property type="project" value="InterPro"/>
</dbReference>
<comment type="catalytic activity">
    <reaction evidence="13">
        <text>ATP + H2O = ADP + phosphate + H(+)</text>
        <dbReference type="Rhea" id="RHEA:13065"/>
        <dbReference type="ChEBI" id="CHEBI:15377"/>
        <dbReference type="ChEBI" id="CHEBI:15378"/>
        <dbReference type="ChEBI" id="CHEBI:30616"/>
        <dbReference type="ChEBI" id="CHEBI:43474"/>
        <dbReference type="ChEBI" id="CHEBI:456216"/>
    </reaction>
</comment>
<dbReference type="Gene3D" id="3.40.50.300">
    <property type="entry name" value="P-loop containing nucleotide triphosphate hydrolases"/>
    <property type="match status" value="2"/>
</dbReference>
<evidence type="ECO:0000259" key="16">
    <source>
        <dbReference type="Pfam" id="PF13476"/>
    </source>
</evidence>
<evidence type="ECO:0000256" key="5">
    <source>
        <dbReference type="ARBA" id="ARBA00022454"/>
    </source>
</evidence>
<dbReference type="PANTHER" id="PTHR18867">
    <property type="entry name" value="RAD50"/>
    <property type="match status" value="1"/>
</dbReference>
<feature type="coiled-coil region" evidence="14">
    <location>
        <begin position="387"/>
        <end position="444"/>
    </location>
</feature>
<dbReference type="GO" id="GO:0007004">
    <property type="term" value="P:telomere maintenance via telomerase"/>
    <property type="evidence" value="ECO:0007669"/>
    <property type="project" value="TreeGrafter"/>
</dbReference>
<feature type="coiled-coil region" evidence="14">
    <location>
        <begin position="179"/>
        <end position="340"/>
    </location>
</feature>
<evidence type="ECO:0000256" key="4">
    <source>
        <dbReference type="ARBA" id="ARBA00009439"/>
    </source>
</evidence>
<dbReference type="FunFam" id="3.40.50.300:FF:000947">
    <property type="entry name" value="DNA repair protein RAD50"/>
    <property type="match status" value="1"/>
</dbReference>
<evidence type="ECO:0000256" key="2">
    <source>
        <dbReference type="ARBA" id="ARBA00004123"/>
    </source>
</evidence>
<feature type="compositionally biased region" description="Basic and acidic residues" evidence="15">
    <location>
        <begin position="699"/>
        <end position="717"/>
    </location>
</feature>
<dbReference type="GO" id="GO:0043047">
    <property type="term" value="F:single-stranded telomeric DNA binding"/>
    <property type="evidence" value="ECO:0007669"/>
    <property type="project" value="TreeGrafter"/>
</dbReference>
<keyword evidence="9" id="KW-0862">Zinc</keyword>
<dbReference type="Proteomes" id="UP000007799">
    <property type="component" value="Unassembled WGS sequence"/>
</dbReference>
<dbReference type="AlphaFoldDB" id="F2U8V0"/>
<dbReference type="InParanoid" id="F2U8V0"/>
<reference evidence="17" key="1">
    <citation type="submission" date="2009-08" db="EMBL/GenBank/DDBJ databases">
        <title>Annotation of Salpingoeca rosetta.</title>
        <authorList>
            <consortium name="The Broad Institute Genome Sequencing Platform"/>
            <person name="Russ C."/>
            <person name="Cuomo C."/>
            <person name="Burger G."/>
            <person name="Gray M.W."/>
            <person name="Holland P.W.H."/>
            <person name="King N."/>
            <person name="Lang F.B.F."/>
            <person name="Roger A.J."/>
            <person name="Ruiz-Trillo I."/>
            <person name="Young S.K."/>
            <person name="Zeng Q."/>
            <person name="Gargeya S."/>
            <person name="Alvarado L."/>
            <person name="Berlin A."/>
            <person name="Chapman S.B."/>
            <person name="Chen Z."/>
            <person name="Freedman E."/>
            <person name="Gellesch M."/>
            <person name="Goldberg J."/>
            <person name="Griggs A."/>
            <person name="Gujja S."/>
            <person name="Heilman E."/>
            <person name="Heiman D."/>
            <person name="Howarth C."/>
            <person name="Mehta T."/>
            <person name="Neiman D."/>
            <person name="Pearson M."/>
            <person name="Roberts A."/>
            <person name="Saif S."/>
            <person name="Shea T."/>
            <person name="Shenoy N."/>
            <person name="Sisk P."/>
            <person name="Stolte C."/>
            <person name="Sykes S."/>
            <person name="White J."/>
            <person name="Yandava C."/>
            <person name="Haas B."/>
            <person name="Nusbaum C."/>
            <person name="Birren B."/>
        </authorList>
    </citation>
    <scope>NUCLEOTIDE SEQUENCE [LARGE SCALE GENOMIC DNA]</scope>
    <source>
        <strain evidence="17">ATCC 50818</strain>
    </source>
</reference>
<evidence type="ECO:0000313" key="18">
    <source>
        <dbReference type="Proteomes" id="UP000007799"/>
    </source>
</evidence>
<dbReference type="GeneID" id="16074764"/>
<protein>
    <recommendedName>
        <fullName evidence="16">Rad50/SbcC-type AAA domain-containing protein</fullName>
    </recommendedName>
</protein>
<evidence type="ECO:0000256" key="11">
    <source>
        <dbReference type="ARBA" id="ARBA00023204"/>
    </source>
</evidence>
<dbReference type="OrthoDB" id="18797at2759"/>
<keyword evidence="18" id="KW-1185">Reference proteome</keyword>
<comment type="subcellular location">
    <subcellularLocation>
        <location evidence="3">Chromosome</location>
    </subcellularLocation>
    <subcellularLocation>
        <location evidence="2">Nucleus</location>
    </subcellularLocation>
</comment>
<keyword evidence="12" id="KW-0539">Nucleus</keyword>
<keyword evidence="8" id="KW-0378">Hydrolase</keyword>
<feature type="coiled-coil region" evidence="14">
    <location>
        <begin position="47"/>
        <end position="145"/>
    </location>
</feature>
<dbReference type="SUPFAM" id="SSF52540">
    <property type="entry name" value="P-loop containing nucleoside triphosphate hydrolases"/>
    <property type="match status" value="2"/>
</dbReference>
<keyword evidence="6" id="KW-0479">Metal-binding</keyword>
<gene>
    <name evidence="17" type="ORF">PTSG_04865</name>
</gene>
<feature type="region of interest" description="Disordered" evidence="15">
    <location>
        <begin position="825"/>
        <end position="844"/>
    </location>
</feature>
<sequence length="1087" mass="126249">MSTVEKLLIKGVRSYDPESHQVIEFLHPMTVIIGANGCGKTTKLDRLDELSARIHERKTKLAILQDRYKHLKQQHSESARLLSPHLPDSTEDLKQKLRQYESEVASKRQKFQETKAESDKAKEKLRRLEHQLSDLKTDLGAYSQASTEHKRKLQDRKQLVVDLCRELAIADVVEPEAFLEYLQGQLKDAEARMKETKASYDQKQSRVDEKHEQKRAKFNQLQARLQHLKQTEDKCRKTIRSLTQQLEQAPAQTTDVQSLEALVNTAELEHKHADDALKAFEAEIAEKNIEKQKKDTQQQLKRATERLRRIRQDEELQRKIQTTKDAMEQSKQRVDKILKKHGSELEDAAGDQLSPDRYHAAVVGALQSQERHLDNANRNRDAVVQHLADKNARQSAIKQSLETLQQEHSAWSQRLAKECPEKPLDDALKEAEAALRDMRSMQDLRPAMAKVYRVIKQKSQQTHACFVCQRDFASDQEAEDCLRLIEEKMQRFSLESSGDAESVTVQQQKVDKLKGLQMEAKRFQRQEERMSEHEGDLAALDNEIEELEAEKEKTESHIDDTKDAIQRLRALCDVAKDLKASQQRINTYTKEISSLTSRLTSGDTITLDEAEQELQKLQRKREELLQEESDVVRRRGKLQSACVQTQQGVSTRKDELAKVHQALAQQARLREQIQAQSQELTATQDQRKALRTDQQQYEKAMEDADRERRDLQHEREQVLEKSQREVNKISRCINRLDAIESDINRYVASGQRQRLAKCKEELEERQRDQRELSDRIKDLDRHMSQLSSDVSTHKQYRANIEANLRHREKEEEMQRVKAETDALRQEMTEQDEDEGDLGDRSELEEERDRLLQLKHTLTGRRSELLNKLQVDEEDLGKPHLKNVDAEFQRKSIECQATKQLQEDLNKYYSALDNAIVKFHALKMESINRIIKEIWQKTYQGNDIDYVEIVSDVEKKKETTRGKSYQYRVVMVKGDTRLDMRGRCSAGQKVMASIIIRLALADCFCANCGVLTLDEPTTNLDYENKEALAKCLADIVNDRKVKQPNFQLLLITHDEKFLELLHRFSLGRIYYRVSKDERGHSVIRQVSA</sequence>
<feature type="region of interest" description="Disordered" evidence="15">
    <location>
        <begin position="678"/>
        <end position="717"/>
    </location>
</feature>
<dbReference type="EMBL" id="GL832965">
    <property type="protein sequence ID" value="EGD73153.1"/>
    <property type="molecule type" value="Genomic_DNA"/>
</dbReference>
<evidence type="ECO:0000256" key="6">
    <source>
        <dbReference type="ARBA" id="ARBA00022723"/>
    </source>
</evidence>
<organism evidence="18">
    <name type="scientific">Salpingoeca rosetta (strain ATCC 50818 / BSB-021)</name>
    <dbReference type="NCBI Taxonomy" id="946362"/>
    <lineage>
        <taxon>Eukaryota</taxon>
        <taxon>Choanoflagellata</taxon>
        <taxon>Craspedida</taxon>
        <taxon>Salpingoecidae</taxon>
        <taxon>Salpingoeca</taxon>
    </lineage>
</organism>
<dbReference type="PANTHER" id="PTHR18867:SF12">
    <property type="entry name" value="DNA REPAIR PROTEIN RAD50"/>
    <property type="match status" value="1"/>
</dbReference>
<keyword evidence="10 14" id="KW-0175">Coiled coil</keyword>
<accession>F2U8V0</accession>
<dbReference type="GO" id="GO:0070192">
    <property type="term" value="P:chromosome organization involved in meiotic cell cycle"/>
    <property type="evidence" value="ECO:0007669"/>
    <property type="project" value="TreeGrafter"/>
</dbReference>
<dbReference type="GO" id="GO:0003691">
    <property type="term" value="F:double-stranded telomeric DNA binding"/>
    <property type="evidence" value="ECO:0007669"/>
    <property type="project" value="TreeGrafter"/>
</dbReference>
<dbReference type="InterPro" id="IPR027417">
    <property type="entry name" value="P-loop_NTPase"/>
</dbReference>
<dbReference type="RefSeq" id="XP_004994184.1">
    <property type="nucleotide sequence ID" value="XM_004994127.1"/>
</dbReference>
<evidence type="ECO:0000256" key="3">
    <source>
        <dbReference type="ARBA" id="ARBA00004286"/>
    </source>
</evidence>
<dbReference type="InterPro" id="IPR038729">
    <property type="entry name" value="Rad50/SbcC_AAA"/>
</dbReference>
<dbReference type="GO" id="GO:0000794">
    <property type="term" value="C:condensed nuclear chromosome"/>
    <property type="evidence" value="ECO:0007669"/>
    <property type="project" value="TreeGrafter"/>
</dbReference>
<evidence type="ECO:0000256" key="7">
    <source>
        <dbReference type="ARBA" id="ARBA00022763"/>
    </source>
</evidence>
<evidence type="ECO:0000256" key="14">
    <source>
        <dbReference type="SAM" id="Coils"/>
    </source>
</evidence>
<evidence type="ECO:0000256" key="12">
    <source>
        <dbReference type="ARBA" id="ARBA00023242"/>
    </source>
</evidence>
<dbReference type="STRING" id="946362.F2U8V0"/>
<proteinExistence type="inferred from homology"/>
<dbReference type="GO" id="GO:0000722">
    <property type="term" value="P:telomere maintenance via recombination"/>
    <property type="evidence" value="ECO:0007669"/>
    <property type="project" value="TreeGrafter"/>
</dbReference>
<comment type="similarity">
    <text evidence="4">Belongs to the SMC family. RAD50 subfamily.</text>
</comment>
<dbReference type="FunCoup" id="F2U8V0">
    <property type="interactions" value="1655"/>
</dbReference>
<feature type="coiled-coil region" evidence="14">
    <location>
        <begin position="513"/>
        <end position="634"/>
    </location>
</feature>
<dbReference type="GO" id="GO:0030870">
    <property type="term" value="C:Mre11 complex"/>
    <property type="evidence" value="ECO:0007669"/>
    <property type="project" value="UniProtKB-ARBA"/>
</dbReference>
<keyword evidence="5" id="KW-0158">Chromosome</keyword>
<keyword evidence="11" id="KW-0234">DNA repair</keyword>
<dbReference type="Pfam" id="PF13476">
    <property type="entry name" value="AAA_23"/>
    <property type="match status" value="1"/>
</dbReference>
<evidence type="ECO:0000256" key="13">
    <source>
        <dbReference type="ARBA" id="ARBA00049360"/>
    </source>
</evidence>